<sequence>MPFKRPAGGDSASDSSESSREGAPKRRRSSSPWNTEESSPEPPTLRVHILSAKIDPHALSELFNLVEGQKGVLKRADTSEPAQNAGATELDLRLELARDVHEADIIVTAVHMRQRLERHMKWEIAKTKAIVSPKWLEDSVKNGRPMPCGDYAALRDLREETAEQCPDQPGSSCDSSHPKSPSSTSVALQSPDPAGTPDPADIEQLTYTSRYCCARASPLVCPNQELVRQLDIIRQSRSLEGEERSMLSYSRAISVIKAYPYVVSLRNLREELPKLPYLGEKLLSMIEEFVKTRQISEAQTIRESSRFQALSAFSAIHGIGPHTARRLHALGLSTVEELERYYDVVPGVTDENTLFTTEADSNESEEAANERSIRVALSLRHDFSRTIPREEVEEINKTVMHELSFVEKGCKSIIVGGYRRGKPESNDVDIVITHTDWTLGSRKVKGLCKRLVQRLYERGLITHVMHLSGFHEHNALRTHHWDSLEKALTVFVLPEDSSRRRVYRRLDLIFAAPEVFWTAVVGWTGSTMFQRDLRLWAKQQKGMKFDSSGISRRHDSKLFFPKTEREVFELLGLAYVHPTLRNADA</sequence>
<dbReference type="EMBL" id="MU266526">
    <property type="protein sequence ID" value="KAH7921441.1"/>
    <property type="molecule type" value="Genomic_DNA"/>
</dbReference>
<keyword evidence="2" id="KW-1185">Reference proteome</keyword>
<reference evidence="1" key="1">
    <citation type="journal article" date="2021" name="New Phytol.">
        <title>Evolutionary innovations through gain and loss of genes in the ectomycorrhizal Boletales.</title>
        <authorList>
            <person name="Wu G."/>
            <person name="Miyauchi S."/>
            <person name="Morin E."/>
            <person name="Kuo A."/>
            <person name="Drula E."/>
            <person name="Varga T."/>
            <person name="Kohler A."/>
            <person name="Feng B."/>
            <person name="Cao Y."/>
            <person name="Lipzen A."/>
            <person name="Daum C."/>
            <person name="Hundley H."/>
            <person name="Pangilinan J."/>
            <person name="Johnson J."/>
            <person name="Barry K."/>
            <person name="LaButti K."/>
            <person name="Ng V."/>
            <person name="Ahrendt S."/>
            <person name="Min B."/>
            <person name="Choi I.G."/>
            <person name="Park H."/>
            <person name="Plett J.M."/>
            <person name="Magnuson J."/>
            <person name="Spatafora J.W."/>
            <person name="Nagy L.G."/>
            <person name="Henrissat B."/>
            <person name="Grigoriev I.V."/>
            <person name="Yang Z.L."/>
            <person name="Xu J."/>
            <person name="Martin F.M."/>
        </authorList>
    </citation>
    <scope>NUCLEOTIDE SEQUENCE</scope>
    <source>
        <strain evidence="1">KUC20120723A-06</strain>
    </source>
</reference>
<protein>
    <submittedName>
        <fullName evidence="1">Nucleotidyltransferase</fullName>
    </submittedName>
</protein>
<dbReference type="Proteomes" id="UP000790709">
    <property type="component" value="Unassembled WGS sequence"/>
</dbReference>
<evidence type="ECO:0000313" key="2">
    <source>
        <dbReference type="Proteomes" id="UP000790709"/>
    </source>
</evidence>
<evidence type="ECO:0000313" key="1">
    <source>
        <dbReference type="EMBL" id="KAH7921441.1"/>
    </source>
</evidence>
<name>A0ACB8B6R3_9AGAM</name>
<gene>
    <name evidence="1" type="ORF">BV22DRAFT_1038655</name>
</gene>
<organism evidence="1 2">
    <name type="scientific">Leucogyrophana mollusca</name>
    <dbReference type="NCBI Taxonomy" id="85980"/>
    <lineage>
        <taxon>Eukaryota</taxon>
        <taxon>Fungi</taxon>
        <taxon>Dikarya</taxon>
        <taxon>Basidiomycota</taxon>
        <taxon>Agaricomycotina</taxon>
        <taxon>Agaricomycetes</taxon>
        <taxon>Agaricomycetidae</taxon>
        <taxon>Boletales</taxon>
        <taxon>Boletales incertae sedis</taxon>
        <taxon>Leucogyrophana</taxon>
    </lineage>
</organism>
<accession>A0ACB8B6R3</accession>
<comment type="caution">
    <text evidence="1">The sequence shown here is derived from an EMBL/GenBank/DDBJ whole genome shotgun (WGS) entry which is preliminary data.</text>
</comment>
<proteinExistence type="predicted"/>